<evidence type="ECO:0000313" key="2">
    <source>
        <dbReference type="Proteomes" id="UP001085076"/>
    </source>
</evidence>
<dbReference type="PANTHER" id="PTHR37244:SF1">
    <property type="entry name" value="NADP-SPECIFIC GLUTAMATE DEHYDROGENASE"/>
    <property type="match status" value="1"/>
</dbReference>
<dbReference type="AlphaFoldDB" id="A0A9D5HLT2"/>
<sequence>MAMEVEAYMPEQYLRPSYKGFNHERTHRTFEIRVIYVRIISSKCMGCKMEIAFPPTRDPKTRFQVNGAEIGENRVHGFSMALNKNRVDTVMGESTYVSTNTIGFCGSLLCFEIMVKGLLCPLAVGVVRRRDGCMWVMECKEGSLVVPDGGILVDVYFAGSSNGKPLLLNGLMDLRKDSLSCIPESDHDPQEMEEKCLGEEQGNGAGLRDLCSKGEMEMEMDGEEEDEECEGDLAWFKAGVGVGVSLGLGIGLGLLFRTYQAAAGILRRFI</sequence>
<proteinExistence type="predicted"/>
<keyword evidence="2" id="KW-1185">Reference proteome</keyword>
<reference evidence="1" key="1">
    <citation type="submission" date="2021-03" db="EMBL/GenBank/DDBJ databases">
        <authorList>
            <person name="Li Z."/>
            <person name="Yang C."/>
        </authorList>
    </citation>
    <scope>NUCLEOTIDE SEQUENCE</scope>
    <source>
        <strain evidence="1">Dzin_1.0</strain>
        <tissue evidence="1">Leaf</tissue>
    </source>
</reference>
<gene>
    <name evidence="1" type="ORF">J5N97_009256</name>
</gene>
<reference evidence="1" key="2">
    <citation type="journal article" date="2022" name="Hortic Res">
        <title>The genome of Dioscorea zingiberensis sheds light on the biosynthesis, origin and evolution of the medicinally important diosgenin saponins.</title>
        <authorList>
            <person name="Li Y."/>
            <person name="Tan C."/>
            <person name="Li Z."/>
            <person name="Guo J."/>
            <person name="Li S."/>
            <person name="Chen X."/>
            <person name="Wang C."/>
            <person name="Dai X."/>
            <person name="Yang H."/>
            <person name="Song W."/>
            <person name="Hou L."/>
            <person name="Xu J."/>
            <person name="Tong Z."/>
            <person name="Xu A."/>
            <person name="Yuan X."/>
            <person name="Wang W."/>
            <person name="Yang Q."/>
            <person name="Chen L."/>
            <person name="Sun Z."/>
            <person name="Wang K."/>
            <person name="Pan B."/>
            <person name="Chen J."/>
            <person name="Bao Y."/>
            <person name="Liu F."/>
            <person name="Qi X."/>
            <person name="Gang D.R."/>
            <person name="Wen J."/>
            <person name="Li J."/>
        </authorList>
    </citation>
    <scope>NUCLEOTIDE SEQUENCE</scope>
    <source>
        <strain evidence="1">Dzin_1.0</strain>
    </source>
</reference>
<organism evidence="1 2">
    <name type="scientific">Dioscorea zingiberensis</name>
    <dbReference type="NCBI Taxonomy" id="325984"/>
    <lineage>
        <taxon>Eukaryota</taxon>
        <taxon>Viridiplantae</taxon>
        <taxon>Streptophyta</taxon>
        <taxon>Embryophyta</taxon>
        <taxon>Tracheophyta</taxon>
        <taxon>Spermatophyta</taxon>
        <taxon>Magnoliopsida</taxon>
        <taxon>Liliopsida</taxon>
        <taxon>Dioscoreales</taxon>
        <taxon>Dioscoreaceae</taxon>
        <taxon>Dioscorea</taxon>
    </lineage>
</organism>
<accession>A0A9D5HLT2</accession>
<name>A0A9D5HLT2_9LILI</name>
<dbReference type="EMBL" id="JAGGNH010000002">
    <property type="protein sequence ID" value="KAJ0981001.1"/>
    <property type="molecule type" value="Genomic_DNA"/>
</dbReference>
<dbReference type="PANTHER" id="PTHR37244">
    <property type="entry name" value="NADP-SPECIFIC GLUTAMATE DEHYDROGENASE"/>
    <property type="match status" value="1"/>
</dbReference>
<dbReference type="Proteomes" id="UP001085076">
    <property type="component" value="Miscellaneous, Linkage group lg02"/>
</dbReference>
<evidence type="ECO:0000313" key="1">
    <source>
        <dbReference type="EMBL" id="KAJ0981001.1"/>
    </source>
</evidence>
<protein>
    <submittedName>
        <fullName evidence="1">Uncharacterized protein</fullName>
    </submittedName>
</protein>
<comment type="caution">
    <text evidence="1">The sequence shown here is derived from an EMBL/GenBank/DDBJ whole genome shotgun (WGS) entry which is preliminary data.</text>
</comment>
<dbReference type="OrthoDB" id="770302at2759"/>